<feature type="compositionally biased region" description="Low complexity" evidence="1">
    <location>
        <begin position="65"/>
        <end position="79"/>
    </location>
</feature>
<dbReference type="InterPro" id="IPR040167">
    <property type="entry name" value="TF_CP2-like"/>
</dbReference>
<dbReference type="OrthoDB" id="7680836at2759"/>
<dbReference type="PROSITE" id="PS51968">
    <property type="entry name" value="GRH_CP2_DB"/>
    <property type="match status" value="1"/>
</dbReference>
<dbReference type="GO" id="GO:0001228">
    <property type="term" value="F:DNA-binding transcription activator activity, RNA polymerase II-specific"/>
    <property type="evidence" value="ECO:0007669"/>
    <property type="project" value="TreeGrafter"/>
</dbReference>
<name>A0A0C9M4W3_9FUNG</name>
<dbReference type="GO" id="GO:0005634">
    <property type="term" value="C:nucleus"/>
    <property type="evidence" value="ECO:0007669"/>
    <property type="project" value="TreeGrafter"/>
</dbReference>
<organism evidence="3">
    <name type="scientific">Mucor ambiguus</name>
    <dbReference type="NCBI Taxonomy" id="91626"/>
    <lineage>
        <taxon>Eukaryota</taxon>
        <taxon>Fungi</taxon>
        <taxon>Fungi incertae sedis</taxon>
        <taxon>Mucoromycota</taxon>
        <taxon>Mucoromycotina</taxon>
        <taxon>Mucoromycetes</taxon>
        <taxon>Mucorales</taxon>
        <taxon>Mucorineae</taxon>
        <taxon>Mucoraceae</taxon>
        <taxon>Mucor</taxon>
    </lineage>
</organism>
<dbReference type="Proteomes" id="UP000053815">
    <property type="component" value="Unassembled WGS sequence"/>
</dbReference>
<evidence type="ECO:0000313" key="3">
    <source>
        <dbReference type="EMBL" id="GAN04441.1"/>
    </source>
</evidence>
<reference evidence="3" key="1">
    <citation type="submission" date="2014-09" db="EMBL/GenBank/DDBJ databases">
        <title>Draft genome sequence of an oleaginous Mucoromycotina fungus Mucor ambiguus NBRC6742.</title>
        <authorList>
            <person name="Takeda I."/>
            <person name="Yamane N."/>
            <person name="Morita T."/>
            <person name="Tamano K."/>
            <person name="Machida M."/>
            <person name="Baker S."/>
            <person name="Koike H."/>
        </authorList>
    </citation>
    <scope>NUCLEOTIDE SEQUENCE</scope>
    <source>
        <strain evidence="3">NBRC 6742</strain>
    </source>
</reference>
<dbReference type="InterPro" id="IPR007604">
    <property type="entry name" value="CP2"/>
</dbReference>
<feature type="region of interest" description="Disordered" evidence="1">
    <location>
        <begin position="52"/>
        <end position="79"/>
    </location>
</feature>
<gene>
    <name evidence="3" type="ORF">MAM1_0063c03901</name>
</gene>
<feature type="compositionally biased region" description="Polar residues" evidence="1">
    <location>
        <begin position="732"/>
        <end position="749"/>
    </location>
</feature>
<accession>A0A0C9M4W3</accession>
<dbReference type="Pfam" id="PF04516">
    <property type="entry name" value="CP2"/>
    <property type="match status" value="1"/>
</dbReference>
<evidence type="ECO:0000313" key="4">
    <source>
        <dbReference type="Proteomes" id="UP000053815"/>
    </source>
</evidence>
<feature type="region of interest" description="Disordered" evidence="1">
    <location>
        <begin position="716"/>
        <end position="762"/>
    </location>
</feature>
<keyword evidence="4" id="KW-1185">Reference proteome</keyword>
<dbReference type="GO" id="GO:0000978">
    <property type="term" value="F:RNA polymerase II cis-regulatory region sequence-specific DNA binding"/>
    <property type="evidence" value="ECO:0007669"/>
    <property type="project" value="TreeGrafter"/>
</dbReference>
<evidence type="ECO:0000256" key="1">
    <source>
        <dbReference type="SAM" id="MobiDB-lite"/>
    </source>
</evidence>
<proteinExistence type="predicted"/>
<dbReference type="PANTHER" id="PTHR11037:SF20">
    <property type="entry name" value="PROTEIN GRAINYHEAD"/>
    <property type="match status" value="1"/>
</dbReference>
<dbReference type="STRING" id="91626.A0A0C9M4W3"/>
<protein>
    <recommendedName>
        <fullName evidence="2">Grh/CP2 DB domain-containing protein</fullName>
    </recommendedName>
</protein>
<feature type="region of interest" description="Disordered" evidence="1">
    <location>
        <begin position="623"/>
        <end position="645"/>
    </location>
</feature>
<dbReference type="EMBL" id="DF836352">
    <property type="protein sequence ID" value="GAN04441.1"/>
    <property type="molecule type" value="Genomic_DNA"/>
</dbReference>
<dbReference type="AlphaFoldDB" id="A0A0C9M4W3"/>
<sequence>MLNEMSSSSELFKLNYFDSQGWNHHQQHMDTTVTIRNPISYNLEEDRSKHHLRHFSANDRRIRNSTYSPSSSTASSSSFSTSTFTYQHLSSSAAPMSTCSSSHLLSPSFIYNANTPASSTTSNANMELDKQASNPRRLRFEILLESATAVTQKTEESAITYLNRGQVYGIQLSDKQGRDQIVTSTLSIAFHSSSHRRTAESFWKFWISQQKQTEARAIDIDASQSTGISNLRFPSFDKITFDWNGKYGAKIYVRFKCLSTDFSRIKGVKGIPLRTQMETHVDADLATGVPELDEVCFCKVKLFRDKGAERKNKDDAKQISKQLEKVYGKADDQSLPLMYNVSLPYSIFGEIPTSSTLDTFEHAADDSNFFMQLNKQERNHTRVMTAPNPVFRRGMSTSYCQETSPLATVKVEETLDMPSSPIVPSSIDAKTTVLPSSFPLRSTISSNDSNTSSAFAAKTEENYDFYNYLTQQHQALATLPNIDTNNLTLNIISLSSQQNLLDTSFDDLGTTPFDEDLPPLSAGTLYTPNTMQATPIDYQDQRHAMTTFEKPFYTHNNNITLTPDSIMDPPSSHSRFIYHQSNINNTAQETPLLTPAAVSVIATSASVNTASIYDVFTPEEIQQPHQSCSITPTDDDYHGGSTSPQEANALQQQRDYFCAMETTSPNLSLLQQQLQLHNETASNIILNSNALSSMLLLSSPSPPLPPSQLEQQIKGSVLKKKSTSSIKKQQETADYNSDSSSVSGASHQSLSKKRRYYTSCPI</sequence>
<feature type="domain" description="Grh/CP2 DB" evidence="2">
    <location>
        <begin position="135"/>
        <end position="365"/>
    </location>
</feature>
<dbReference type="PANTHER" id="PTHR11037">
    <property type="entry name" value="TRANSCRIPTION FACTOR CP2"/>
    <property type="match status" value="1"/>
</dbReference>
<feature type="compositionally biased region" description="Polar residues" evidence="1">
    <location>
        <begin position="623"/>
        <end position="632"/>
    </location>
</feature>
<evidence type="ECO:0000259" key="2">
    <source>
        <dbReference type="PROSITE" id="PS51968"/>
    </source>
</evidence>